<comment type="similarity">
    <text evidence="1">Belongs to the peptidase C48 family.</text>
</comment>
<protein>
    <recommendedName>
        <fullName evidence="4">Ubiquitin-like protease family profile domain-containing protein</fullName>
    </recommendedName>
</protein>
<dbReference type="Gene3D" id="3.40.395.10">
    <property type="entry name" value="Adenoviral Proteinase, Chain A"/>
    <property type="match status" value="1"/>
</dbReference>
<dbReference type="AlphaFoldDB" id="A0AA88AI22"/>
<dbReference type="GO" id="GO:0008234">
    <property type="term" value="F:cysteine-type peptidase activity"/>
    <property type="evidence" value="ECO:0007669"/>
    <property type="project" value="InterPro"/>
</dbReference>
<dbReference type="InterPro" id="IPR038765">
    <property type="entry name" value="Papain-like_cys_pep_sf"/>
</dbReference>
<name>A0AA88AI22_FICCA</name>
<dbReference type="EMBL" id="BTGU01000046">
    <property type="protein sequence ID" value="GMN53432.1"/>
    <property type="molecule type" value="Genomic_DNA"/>
</dbReference>
<proteinExistence type="inferred from homology"/>
<evidence type="ECO:0000313" key="5">
    <source>
        <dbReference type="EMBL" id="GMN53432.1"/>
    </source>
</evidence>
<keyword evidence="6" id="KW-1185">Reference proteome</keyword>
<dbReference type="SUPFAM" id="SSF54001">
    <property type="entry name" value="Cysteine proteinases"/>
    <property type="match status" value="1"/>
</dbReference>
<dbReference type="InterPro" id="IPR003653">
    <property type="entry name" value="Peptidase_C48_C"/>
</dbReference>
<evidence type="ECO:0000256" key="1">
    <source>
        <dbReference type="ARBA" id="ARBA00005234"/>
    </source>
</evidence>
<comment type="caution">
    <text evidence="5">The sequence shown here is derived from an EMBL/GenBank/DDBJ whole genome shotgun (WGS) entry which is preliminary data.</text>
</comment>
<evidence type="ECO:0000259" key="4">
    <source>
        <dbReference type="Pfam" id="PF02902"/>
    </source>
</evidence>
<feature type="domain" description="Ubiquitin-like protease family profile" evidence="4">
    <location>
        <begin position="110"/>
        <end position="174"/>
    </location>
</feature>
<reference evidence="5" key="1">
    <citation type="submission" date="2023-07" db="EMBL/GenBank/DDBJ databases">
        <title>draft genome sequence of fig (Ficus carica).</title>
        <authorList>
            <person name="Takahashi T."/>
            <person name="Nishimura K."/>
        </authorList>
    </citation>
    <scope>NUCLEOTIDE SEQUENCE</scope>
</reference>
<evidence type="ECO:0000256" key="3">
    <source>
        <dbReference type="ARBA" id="ARBA00022801"/>
    </source>
</evidence>
<keyword evidence="2" id="KW-0645">Protease</keyword>
<organism evidence="5 6">
    <name type="scientific">Ficus carica</name>
    <name type="common">Common fig</name>
    <dbReference type="NCBI Taxonomy" id="3494"/>
    <lineage>
        <taxon>Eukaryota</taxon>
        <taxon>Viridiplantae</taxon>
        <taxon>Streptophyta</taxon>
        <taxon>Embryophyta</taxon>
        <taxon>Tracheophyta</taxon>
        <taxon>Spermatophyta</taxon>
        <taxon>Magnoliopsida</taxon>
        <taxon>eudicotyledons</taxon>
        <taxon>Gunneridae</taxon>
        <taxon>Pentapetalae</taxon>
        <taxon>rosids</taxon>
        <taxon>fabids</taxon>
        <taxon>Rosales</taxon>
        <taxon>Moraceae</taxon>
        <taxon>Ficeae</taxon>
        <taxon>Ficus</taxon>
    </lineage>
</organism>
<accession>A0AA88AI22</accession>
<evidence type="ECO:0000313" key="6">
    <source>
        <dbReference type="Proteomes" id="UP001187192"/>
    </source>
</evidence>
<dbReference type="Proteomes" id="UP001187192">
    <property type="component" value="Unassembled WGS sequence"/>
</dbReference>
<dbReference type="GO" id="GO:0006508">
    <property type="term" value="P:proteolysis"/>
    <property type="evidence" value="ECO:0007669"/>
    <property type="project" value="UniProtKB-KW"/>
</dbReference>
<dbReference type="Pfam" id="PF02902">
    <property type="entry name" value="Peptidase_C48"/>
    <property type="match status" value="1"/>
</dbReference>
<gene>
    <name evidence="5" type="ORF">TIFTF001_022576</name>
</gene>
<keyword evidence="3" id="KW-0378">Hydrolase</keyword>
<evidence type="ECO:0000256" key="2">
    <source>
        <dbReference type="ARBA" id="ARBA00022670"/>
    </source>
</evidence>
<sequence length="208" mass="24770">MPLEADKEMFYSLYHDGYRARNRKKKWIGNKDVLIPPFNFKVDYVDSKYWFHDLICSDKCFTDSHLNVAFYYLKKMRRCYPLDEFLSCLPVDAVFDTYIRDLWLYHKDWSLKDADILLIPMFMRKAKHWILGYVECKYMTLSIYNSFASHTYEEELKDLANGMATILPHLLQSVGFFDERPSNYFDNQLKLLAPMETMFPTHPNSATG</sequence>